<feature type="domain" description="PIN" evidence="1">
    <location>
        <begin position="5"/>
        <end position="118"/>
    </location>
</feature>
<dbReference type="Gene3D" id="3.40.50.1010">
    <property type="entry name" value="5'-nuclease"/>
    <property type="match status" value="1"/>
</dbReference>
<dbReference type="InterPro" id="IPR002716">
    <property type="entry name" value="PIN_dom"/>
</dbReference>
<evidence type="ECO:0000313" key="3">
    <source>
        <dbReference type="Proteomes" id="UP000192491"/>
    </source>
</evidence>
<accession>A0A1Y1QW32</accession>
<sequence>MPGKIFCDTNIWLYSLIKSDEAKYQIATDLITQEEGIVSSVQVANEISVNLMRKAGKDHAYIQTFLTDFMASYPVLSQEKEDVLMAAGLRLDYRLSYWDSLIVAAALRCDCDTLYSEDMQHNLQIRGCLRIVNPFKP</sequence>
<dbReference type="CDD" id="cd18692">
    <property type="entry name" value="PIN_VapC-like"/>
    <property type="match status" value="1"/>
</dbReference>
<reference evidence="2 3" key="1">
    <citation type="submission" date="2017-01" db="EMBL/GenBank/DDBJ databases">
        <title>Novel large sulfur bacteria in the metagenomes of groundwater-fed chemosynthetic microbial mats in the Lake Huron basin.</title>
        <authorList>
            <person name="Sharrar A.M."/>
            <person name="Flood B.E."/>
            <person name="Bailey J.V."/>
            <person name="Jones D.S."/>
            <person name="Biddanda B."/>
            <person name="Ruberg S.A."/>
            <person name="Marcus D.N."/>
            <person name="Dick G.J."/>
        </authorList>
    </citation>
    <scope>NUCLEOTIDE SEQUENCE [LARGE SCALE GENOMIC DNA]</scope>
    <source>
        <strain evidence="2">A8</strain>
    </source>
</reference>
<dbReference type="EMBL" id="MTEJ01000017">
    <property type="protein sequence ID" value="OQX15228.1"/>
    <property type="molecule type" value="Genomic_DNA"/>
</dbReference>
<evidence type="ECO:0000313" key="2">
    <source>
        <dbReference type="EMBL" id="OQX15228.1"/>
    </source>
</evidence>
<evidence type="ECO:0000259" key="1">
    <source>
        <dbReference type="Pfam" id="PF01850"/>
    </source>
</evidence>
<dbReference type="Pfam" id="PF01850">
    <property type="entry name" value="PIN"/>
    <property type="match status" value="1"/>
</dbReference>
<organism evidence="2 3">
    <name type="scientific">Thiothrix lacustris</name>
    <dbReference type="NCBI Taxonomy" id="525917"/>
    <lineage>
        <taxon>Bacteria</taxon>
        <taxon>Pseudomonadati</taxon>
        <taxon>Pseudomonadota</taxon>
        <taxon>Gammaproteobacteria</taxon>
        <taxon>Thiotrichales</taxon>
        <taxon>Thiotrichaceae</taxon>
        <taxon>Thiothrix</taxon>
    </lineage>
</organism>
<comment type="caution">
    <text evidence="2">The sequence shown here is derived from an EMBL/GenBank/DDBJ whole genome shotgun (WGS) entry which is preliminary data.</text>
</comment>
<dbReference type="AlphaFoldDB" id="A0A1Y1QW32"/>
<name>A0A1Y1QW32_9GAMM</name>
<gene>
    <name evidence="2" type="ORF">BWK73_07305</name>
</gene>
<dbReference type="InterPro" id="IPR029060">
    <property type="entry name" value="PIN-like_dom_sf"/>
</dbReference>
<protein>
    <recommendedName>
        <fullName evidence="1">PIN domain-containing protein</fullName>
    </recommendedName>
</protein>
<proteinExistence type="predicted"/>
<dbReference type="Proteomes" id="UP000192491">
    <property type="component" value="Unassembled WGS sequence"/>
</dbReference>
<dbReference type="SUPFAM" id="SSF88723">
    <property type="entry name" value="PIN domain-like"/>
    <property type="match status" value="1"/>
</dbReference>